<protein>
    <submittedName>
        <fullName evidence="1">Uncharacterized protein</fullName>
    </submittedName>
</protein>
<dbReference type="Proteomes" id="UP000828251">
    <property type="component" value="Unassembled WGS sequence"/>
</dbReference>
<dbReference type="AlphaFoldDB" id="A0A9D4A3N0"/>
<proteinExistence type="predicted"/>
<keyword evidence="2" id="KW-1185">Reference proteome</keyword>
<evidence type="ECO:0000313" key="2">
    <source>
        <dbReference type="Proteomes" id="UP000828251"/>
    </source>
</evidence>
<dbReference type="OrthoDB" id="1001885at2759"/>
<dbReference type="InterPro" id="IPR021109">
    <property type="entry name" value="Peptidase_aspartic_dom_sf"/>
</dbReference>
<name>A0A9D4A3N0_9ROSI</name>
<sequence length="150" mass="16590">MIKDYPKKVVLSAVETKVESEVEDNNLSSILGGVEDKMGHGLLFADMVVAGRKLNALVGTWASNLFMSEGAAHKLGLKIENEPGRIKTVNQKVFQSRGFVVVHEKKYSRGYRTLLLFFSVFHLTPRLNTCPPLKGGCTISWFGFRGAFIG</sequence>
<comment type="caution">
    <text evidence="1">The sequence shown here is derived from an EMBL/GenBank/DDBJ whole genome shotgun (WGS) entry which is preliminary data.</text>
</comment>
<gene>
    <name evidence="1" type="ORF">J1N35_022615</name>
</gene>
<organism evidence="1 2">
    <name type="scientific">Gossypium stocksii</name>
    <dbReference type="NCBI Taxonomy" id="47602"/>
    <lineage>
        <taxon>Eukaryota</taxon>
        <taxon>Viridiplantae</taxon>
        <taxon>Streptophyta</taxon>
        <taxon>Embryophyta</taxon>
        <taxon>Tracheophyta</taxon>
        <taxon>Spermatophyta</taxon>
        <taxon>Magnoliopsida</taxon>
        <taxon>eudicotyledons</taxon>
        <taxon>Gunneridae</taxon>
        <taxon>Pentapetalae</taxon>
        <taxon>rosids</taxon>
        <taxon>malvids</taxon>
        <taxon>Malvales</taxon>
        <taxon>Malvaceae</taxon>
        <taxon>Malvoideae</taxon>
        <taxon>Gossypium</taxon>
    </lineage>
</organism>
<dbReference type="EMBL" id="JAIQCV010000007">
    <property type="protein sequence ID" value="KAH1082854.1"/>
    <property type="molecule type" value="Genomic_DNA"/>
</dbReference>
<dbReference type="Gene3D" id="2.40.70.10">
    <property type="entry name" value="Acid Proteases"/>
    <property type="match status" value="1"/>
</dbReference>
<reference evidence="1 2" key="1">
    <citation type="journal article" date="2021" name="Plant Biotechnol. J.">
        <title>Multi-omics assisted identification of the key and species-specific regulatory components of drought-tolerant mechanisms in Gossypium stocksii.</title>
        <authorList>
            <person name="Yu D."/>
            <person name="Ke L."/>
            <person name="Zhang D."/>
            <person name="Wu Y."/>
            <person name="Sun Y."/>
            <person name="Mei J."/>
            <person name="Sun J."/>
            <person name="Sun Y."/>
        </authorList>
    </citation>
    <scope>NUCLEOTIDE SEQUENCE [LARGE SCALE GENOMIC DNA]</scope>
    <source>
        <strain evidence="2">cv. E1</strain>
        <tissue evidence="1">Leaf</tissue>
    </source>
</reference>
<evidence type="ECO:0000313" key="1">
    <source>
        <dbReference type="EMBL" id="KAH1082854.1"/>
    </source>
</evidence>
<accession>A0A9D4A3N0</accession>